<reference evidence="1 2" key="1">
    <citation type="submission" date="2018-08" db="EMBL/GenBank/DDBJ databases">
        <title>A genome reference for cultivated species of the human gut microbiota.</title>
        <authorList>
            <person name="Zou Y."/>
            <person name="Xue W."/>
            <person name="Luo G."/>
        </authorList>
    </citation>
    <scope>NUCLEOTIDE SEQUENCE [LARGE SCALE GENOMIC DNA]</scope>
    <source>
        <strain evidence="1 2">AF24-29LB</strain>
    </source>
</reference>
<evidence type="ECO:0000313" key="1">
    <source>
        <dbReference type="EMBL" id="RGR66607.1"/>
    </source>
</evidence>
<accession>A0A412FEP9</accession>
<gene>
    <name evidence="1" type="ORF">DWY26_20515</name>
</gene>
<protein>
    <submittedName>
        <fullName evidence="1">Uncharacterized protein</fullName>
    </submittedName>
</protein>
<name>A0A412FEP9_9BACE</name>
<proteinExistence type="predicted"/>
<dbReference type="Proteomes" id="UP000284205">
    <property type="component" value="Unassembled WGS sequence"/>
</dbReference>
<evidence type="ECO:0000313" key="2">
    <source>
        <dbReference type="Proteomes" id="UP000284205"/>
    </source>
</evidence>
<organism evidence="1 2">
    <name type="scientific">Bacteroides caccae</name>
    <dbReference type="NCBI Taxonomy" id="47678"/>
    <lineage>
        <taxon>Bacteria</taxon>
        <taxon>Pseudomonadati</taxon>
        <taxon>Bacteroidota</taxon>
        <taxon>Bacteroidia</taxon>
        <taxon>Bacteroidales</taxon>
        <taxon>Bacteroidaceae</taxon>
        <taxon>Bacteroides</taxon>
    </lineage>
</organism>
<dbReference type="RefSeq" id="WP_122139626.1">
    <property type="nucleotide sequence ID" value="NZ_JAQCWB010000067.1"/>
</dbReference>
<sequence>MRTIILLILLVSSCQNEQKISILEKELNILFDAKNNERDEKYKERFDSLLQVCLNDSNSFTYPFHDLKRNGKFNIIQSSDKKLRVYSYEDFGGTMKFYKSYIQYKRNGKIIIEQLGDSIYPFKGRYTSLYYQIEMGKNEYKLYGYWQISSNEIECDTIIINKMNYGK</sequence>
<dbReference type="EMBL" id="QRUO01000028">
    <property type="protein sequence ID" value="RGR66607.1"/>
    <property type="molecule type" value="Genomic_DNA"/>
</dbReference>
<dbReference type="AlphaFoldDB" id="A0A412FEP9"/>
<comment type="caution">
    <text evidence="1">The sequence shown here is derived from an EMBL/GenBank/DDBJ whole genome shotgun (WGS) entry which is preliminary data.</text>
</comment>